<dbReference type="AlphaFoldDB" id="A0A146KE23"/>
<dbReference type="EMBL" id="GDID01002681">
    <property type="protein sequence ID" value="JAP93925.1"/>
    <property type="molecule type" value="Transcribed_RNA"/>
</dbReference>
<organism evidence="1">
    <name type="scientific">Trepomonas sp. PC1</name>
    <dbReference type="NCBI Taxonomy" id="1076344"/>
    <lineage>
        <taxon>Eukaryota</taxon>
        <taxon>Metamonada</taxon>
        <taxon>Diplomonadida</taxon>
        <taxon>Hexamitidae</taxon>
        <taxon>Hexamitinae</taxon>
        <taxon>Trepomonas</taxon>
    </lineage>
</organism>
<reference evidence="1" key="1">
    <citation type="submission" date="2015-07" db="EMBL/GenBank/DDBJ databases">
        <title>Adaptation to a free-living lifestyle via gene acquisitions in the diplomonad Trepomonas sp. PC1.</title>
        <authorList>
            <person name="Xu F."/>
            <person name="Jerlstrom-Hultqvist J."/>
            <person name="Kolisko M."/>
            <person name="Simpson A.G.B."/>
            <person name="Roger A.J."/>
            <person name="Svard S.G."/>
            <person name="Andersson J.O."/>
        </authorList>
    </citation>
    <scope>NUCLEOTIDE SEQUENCE</scope>
    <source>
        <strain evidence="1">PC1</strain>
    </source>
</reference>
<sequence length="89" mass="10647">MTIPHTFTDRELELIAHGSVEFQKDWRMISHMYMPYLSPISIKNKYYKMVKNGQLQVSLRRLRHQEQESSDDRIIDALYKMAVNCKVIM</sequence>
<dbReference type="InterPro" id="IPR009057">
    <property type="entry name" value="Homeodomain-like_sf"/>
</dbReference>
<protein>
    <recommendedName>
        <fullName evidence="2">Myb-like DNA-binding domain-containing protein</fullName>
    </recommendedName>
</protein>
<accession>A0A146KE23</accession>
<dbReference type="SUPFAM" id="SSF46689">
    <property type="entry name" value="Homeodomain-like"/>
    <property type="match status" value="1"/>
</dbReference>
<dbReference type="CDD" id="cd00167">
    <property type="entry name" value="SANT"/>
    <property type="match status" value="1"/>
</dbReference>
<evidence type="ECO:0008006" key="2">
    <source>
        <dbReference type="Google" id="ProtNLM"/>
    </source>
</evidence>
<name>A0A146KE23_9EUKA</name>
<dbReference type="InterPro" id="IPR001005">
    <property type="entry name" value="SANT/Myb"/>
</dbReference>
<evidence type="ECO:0000313" key="1">
    <source>
        <dbReference type="EMBL" id="JAP93925.1"/>
    </source>
</evidence>
<gene>
    <name evidence="1" type="ORF">TPC1_13596</name>
</gene>
<proteinExistence type="predicted"/>